<name>A0A9K3JJR2_HELAN</name>
<comment type="caution">
    <text evidence="2">The sequence shown here is derived from an EMBL/GenBank/DDBJ whole genome shotgun (WGS) entry which is preliminary data.</text>
</comment>
<evidence type="ECO:0000313" key="2">
    <source>
        <dbReference type="EMBL" id="KAF5816243.1"/>
    </source>
</evidence>
<evidence type="ECO:0000256" key="1">
    <source>
        <dbReference type="SAM" id="MobiDB-lite"/>
    </source>
</evidence>
<accession>A0A9K3JJR2</accession>
<evidence type="ECO:0000313" key="3">
    <source>
        <dbReference type="Proteomes" id="UP000215914"/>
    </source>
</evidence>
<reference evidence="2" key="1">
    <citation type="journal article" date="2017" name="Nature">
        <title>The sunflower genome provides insights into oil metabolism, flowering and Asterid evolution.</title>
        <authorList>
            <person name="Badouin H."/>
            <person name="Gouzy J."/>
            <person name="Grassa C.J."/>
            <person name="Murat F."/>
            <person name="Staton S.E."/>
            <person name="Cottret L."/>
            <person name="Lelandais-Briere C."/>
            <person name="Owens G.L."/>
            <person name="Carrere S."/>
            <person name="Mayjonade B."/>
            <person name="Legrand L."/>
            <person name="Gill N."/>
            <person name="Kane N.C."/>
            <person name="Bowers J.E."/>
            <person name="Hubner S."/>
            <person name="Bellec A."/>
            <person name="Berard A."/>
            <person name="Berges H."/>
            <person name="Blanchet N."/>
            <person name="Boniface M.C."/>
            <person name="Brunel D."/>
            <person name="Catrice O."/>
            <person name="Chaidir N."/>
            <person name="Claudel C."/>
            <person name="Donnadieu C."/>
            <person name="Faraut T."/>
            <person name="Fievet G."/>
            <person name="Helmstetter N."/>
            <person name="King M."/>
            <person name="Knapp S.J."/>
            <person name="Lai Z."/>
            <person name="Le Paslier M.C."/>
            <person name="Lippi Y."/>
            <person name="Lorenzon L."/>
            <person name="Mandel J.R."/>
            <person name="Marage G."/>
            <person name="Marchand G."/>
            <person name="Marquand E."/>
            <person name="Bret-Mestries E."/>
            <person name="Morien E."/>
            <person name="Nambeesan S."/>
            <person name="Nguyen T."/>
            <person name="Pegot-Espagnet P."/>
            <person name="Pouilly N."/>
            <person name="Raftis F."/>
            <person name="Sallet E."/>
            <person name="Schiex T."/>
            <person name="Thomas J."/>
            <person name="Vandecasteele C."/>
            <person name="Vares D."/>
            <person name="Vear F."/>
            <person name="Vautrin S."/>
            <person name="Crespi M."/>
            <person name="Mangin B."/>
            <person name="Burke J.M."/>
            <person name="Salse J."/>
            <person name="Munos S."/>
            <person name="Vincourt P."/>
            <person name="Rieseberg L.H."/>
            <person name="Langlade N.B."/>
        </authorList>
    </citation>
    <scope>NUCLEOTIDE SEQUENCE</scope>
    <source>
        <tissue evidence="2">Leaves</tissue>
    </source>
</reference>
<reference evidence="2" key="2">
    <citation type="submission" date="2020-06" db="EMBL/GenBank/DDBJ databases">
        <title>Helianthus annuus Genome sequencing and assembly Release 2.</title>
        <authorList>
            <person name="Gouzy J."/>
            <person name="Langlade N."/>
            <person name="Munos S."/>
        </authorList>
    </citation>
    <scope>NUCLEOTIDE SEQUENCE</scope>
    <source>
        <tissue evidence="2">Leaves</tissue>
    </source>
</reference>
<dbReference type="AlphaFoldDB" id="A0A9K3JJR2"/>
<keyword evidence="3" id="KW-1185">Reference proteome</keyword>
<organism evidence="2 3">
    <name type="scientific">Helianthus annuus</name>
    <name type="common">Common sunflower</name>
    <dbReference type="NCBI Taxonomy" id="4232"/>
    <lineage>
        <taxon>Eukaryota</taxon>
        <taxon>Viridiplantae</taxon>
        <taxon>Streptophyta</taxon>
        <taxon>Embryophyta</taxon>
        <taxon>Tracheophyta</taxon>
        <taxon>Spermatophyta</taxon>
        <taxon>Magnoliopsida</taxon>
        <taxon>eudicotyledons</taxon>
        <taxon>Gunneridae</taxon>
        <taxon>Pentapetalae</taxon>
        <taxon>asterids</taxon>
        <taxon>campanulids</taxon>
        <taxon>Asterales</taxon>
        <taxon>Asteraceae</taxon>
        <taxon>Asteroideae</taxon>
        <taxon>Heliantheae alliance</taxon>
        <taxon>Heliantheae</taxon>
        <taxon>Helianthus</taxon>
    </lineage>
</organism>
<sequence>MSASRKPRTDVFKTSSSSRCGLVSSRVFYPLPLCSFKTNLIALASIRHISISTSVEPSPPFSRHLRPADTSIDLHLHRRRSPHLHRSPSPLPSSRCNTYATAPPPALFT</sequence>
<dbReference type="EMBL" id="MNCJ02000318">
    <property type="protein sequence ID" value="KAF5816243.1"/>
    <property type="molecule type" value="Genomic_DNA"/>
</dbReference>
<dbReference type="Proteomes" id="UP000215914">
    <property type="component" value="Unassembled WGS sequence"/>
</dbReference>
<feature type="region of interest" description="Disordered" evidence="1">
    <location>
        <begin position="78"/>
        <end position="109"/>
    </location>
</feature>
<dbReference type="Gramene" id="mRNA:HanXRQr2_Chr03g0132191">
    <property type="protein sequence ID" value="mRNA:HanXRQr2_Chr03g0132191"/>
    <property type="gene ID" value="HanXRQr2_Chr03g0132191"/>
</dbReference>
<proteinExistence type="predicted"/>
<gene>
    <name evidence="2" type="ORF">HanXRQr2_Chr03g0132191</name>
</gene>
<protein>
    <submittedName>
        <fullName evidence="2">Uncharacterized protein</fullName>
    </submittedName>
</protein>